<dbReference type="EMBL" id="JAUCMV010000002">
    <property type="protein sequence ID" value="KAK0416752.1"/>
    <property type="molecule type" value="Genomic_DNA"/>
</dbReference>
<feature type="compositionally biased region" description="Basic and acidic residues" evidence="2">
    <location>
        <begin position="181"/>
        <end position="191"/>
    </location>
</feature>
<dbReference type="GO" id="GO:0072669">
    <property type="term" value="C:tRNA-splicing ligase complex"/>
    <property type="evidence" value="ECO:0007669"/>
    <property type="project" value="TreeGrafter"/>
</dbReference>
<feature type="compositionally biased region" description="Basic and acidic residues" evidence="2">
    <location>
        <begin position="226"/>
        <end position="253"/>
    </location>
</feature>
<dbReference type="InterPro" id="IPR018797">
    <property type="entry name" value="FAM98"/>
</dbReference>
<keyword evidence="4" id="KW-1185">Reference proteome</keyword>
<evidence type="ECO:0000256" key="2">
    <source>
        <dbReference type="SAM" id="MobiDB-lite"/>
    </source>
</evidence>
<evidence type="ECO:0008006" key="5">
    <source>
        <dbReference type="Google" id="ProtNLM"/>
    </source>
</evidence>
<accession>A0AA39I2Q9</accession>
<proteinExistence type="inferred from homology"/>
<name>A0AA39I2Q9_9BILA</name>
<evidence type="ECO:0000313" key="3">
    <source>
        <dbReference type="EMBL" id="KAK0416752.1"/>
    </source>
</evidence>
<comment type="similarity">
    <text evidence="1">Belongs to the FAM98 family.</text>
</comment>
<evidence type="ECO:0000256" key="1">
    <source>
        <dbReference type="ARBA" id="ARBA00007218"/>
    </source>
</evidence>
<feature type="compositionally biased region" description="Gly residues" evidence="2">
    <location>
        <begin position="210"/>
        <end position="225"/>
    </location>
</feature>
<evidence type="ECO:0000313" key="4">
    <source>
        <dbReference type="Proteomes" id="UP001175271"/>
    </source>
</evidence>
<comment type="caution">
    <text evidence="3">The sequence shown here is derived from an EMBL/GenBank/DDBJ whole genome shotgun (WGS) entry which is preliminary data.</text>
</comment>
<reference evidence="3" key="1">
    <citation type="submission" date="2023-06" db="EMBL/GenBank/DDBJ databases">
        <title>Genomic analysis of the entomopathogenic nematode Steinernema hermaphroditum.</title>
        <authorList>
            <person name="Schwarz E.M."/>
            <person name="Heppert J.K."/>
            <person name="Baniya A."/>
            <person name="Schwartz H.T."/>
            <person name="Tan C.-H."/>
            <person name="Antoshechkin I."/>
            <person name="Sternberg P.W."/>
            <person name="Goodrich-Blair H."/>
            <person name="Dillman A.R."/>
        </authorList>
    </citation>
    <scope>NUCLEOTIDE SEQUENCE</scope>
    <source>
        <strain evidence="3">PS9179</strain>
        <tissue evidence="3">Whole animal</tissue>
    </source>
</reference>
<feature type="region of interest" description="Disordered" evidence="2">
    <location>
        <begin position="176"/>
        <end position="283"/>
    </location>
</feature>
<dbReference type="PANTHER" id="PTHR31353:SF1">
    <property type="entry name" value="PROTEIN FAM98B"/>
    <property type="match status" value="1"/>
</dbReference>
<dbReference type="PANTHER" id="PTHR31353">
    <property type="entry name" value="FAM98"/>
    <property type="match status" value="1"/>
</dbReference>
<dbReference type="Proteomes" id="UP001175271">
    <property type="component" value="Unassembled WGS sequence"/>
</dbReference>
<dbReference type="Pfam" id="PF10239">
    <property type="entry name" value="DUF2465"/>
    <property type="match status" value="1"/>
</dbReference>
<dbReference type="AlphaFoldDB" id="A0AA39I2Q9"/>
<sequence>MALTRQNLKTGNPNLKMASAFTGEMCNGQLLLTTLRELNVPDNRVSADNALDLMASAIERIPAERNGASLFTAALSDKQWDAVTKVNRDLSREYALRSELLLKRLDVTVDSFTWSEEGAIKKNEVMKIYEDARNKINYNREVETSDLIAATTDLLVVDKTSSSAVRARTQNPLRNFLLKDTPGDRGGRTEEAVAPELEVPSWKKSRRGGHGGGGNRDYGSRGGGGRGRDDYRRINFEDQVKDQIRHADRRAHAYTEFGGPSVGPVTGHNYDDPSRRSKRGRHY</sequence>
<organism evidence="3 4">
    <name type="scientific">Steinernema hermaphroditum</name>
    <dbReference type="NCBI Taxonomy" id="289476"/>
    <lineage>
        <taxon>Eukaryota</taxon>
        <taxon>Metazoa</taxon>
        <taxon>Ecdysozoa</taxon>
        <taxon>Nematoda</taxon>
        <taxon>Chromadorea</taxon>
        <taxon>Rhabditida</taxon>
        <taxon>Tylenchina</taxon>
        <taxon>Panagrolaimomorpha</taxon>
        <taxon>Strongyloidoidea</taxon>
        <taxon>Steinernematidae</taxon>
        <taxon>Steinernema</taxon>
    </lineage>
</organism>
<gene>
    <name evidence="3" type="ORF">QR680_012660</name>
</gene>
<protein>
    <recommendedName>
        <fullName evidence="5">Protein FAM98A</fullName>
    </recommendedName>
</protein>